<feature type="domain" description="DUF3700" evidence="1">
    <location>
        <begin position="2"/>
        <end position="224"/>
    </location>
</feature>
<dbReference type="SMART" id="SM01172">
    <property type="entry name" value="DUF3700"/>
    <property type="match status" value="1"/>
</dbReference>
<dbReference type="Proteomes" id="UP001443914">
    <property type="component" value="Unassembled WGS sequence"/>
</dbReference>
<dbReference type="SUPFAM" id="SSF56235">
    <property type="entry name" value="N-terminal nucleophile aminohydrolases (Ntn hydrolases)"/>
    <property type="match status" value="1"/>
</dbReference>
<evidence type="ECO:0000313" key="3">
    <source>
        <dbReference type="Proteomes" id="UP001443914"/>
    </source>
</evidence>
<evidence type="ECO:0000259" key="1">
    <source>
        <dbReference type="SMART" id="SM01172"/>
    </source>
</evidence>
<reference evidence="2" key="1">
    <citation type="submission" date="2024-03" db="EMBL/GenBank/DDBJ databases">
        <title>WGS assembly of Saponaria officinalis var. Norfolk2.</title>
        <authorList>
            <person name="Jenkins J."/>
            <person name="Shu S."/>
            <person name="Grimwood J."/>
            <person name="Barry K."/>
            <person name="Goodstein D."/>
            <person name="Schmutz J."/>
            <person name="Leebens-Mack J."/>
            <person name="Osbourn A."/>
        </authorList>
    </citation>
    <scope>NUCLEOTIDE SEQUENCE [LARGE SCALE GENOMIC DNA]</scope>
    <source>
        <strain evidence="2">JIC</strain>
    </source>
</reference>
<gene>
    <name evidence="2" type="ORF">RND81_02G010700</name>
</gene>
<evidence type="ECO:0000313" key="2">
    <source>
        <dbReference type="EMBL" id="KAK9747712.1"/>
    </source>
</evidence>
<dbReference type="PANTHER" id="PTHR45952">
    <property type="entry name" value="ALUMINUM INDUCED PROTEIN WITH YGL AND LRDR MOTIFS"/>
    <property type="match status" value="1"/>
</dbReference>
<dbReference type="EMBL" id="JBDFQZ010000002">
    <property type="protein sequence ID" value="KAK9747712.1"/>
    <property type="molecule type" value="Genomic_DNA"/>
</dbReference>
<dbReference type="Pfam" id="PF12481">
    <property type="entry name" value="DUF3700"/>
    <property type="match status" value="1"/>
</dbReference>
<dbReference type="AlphaFoldDB" id="A0AAW1MU90"/>
<dbReference type="Gene3D" id="3.60.20.10">
    <property type="entry name" value="Glutamine Phosphoribosylpyrophosphate, subunit 1, domain 1"/>
    <property type="match status" value="1"/>
</dbReference>
<dbReference type="InterPro" id="IPR029055">
    <property type="entry name" value="Ntn_hydrolases_N"/>
</dbReference>
<dbReference type="InterPro" id="IPR024286">
    <property type="entry name" value="DUF3700"/>
</dbReference>
<dbReference type="InterPro" id="IPR044828">
    <property type="entry name" value="TSJT1-like"/>
</dbReference>
<keyword evidence="3" id="KW-1185">Reference proteome</keyword>
<name>A0AAW1MU90_SAPOF</name>
<proteinExistence type="predicted"/>
<sequence length="255" mass="28096">MLAVFKKEVAKCPQELKNVEGCLNLKEDLLLQQFSSIHTDAVSLNLGGFGFLAFSSDKQNPLLPRLFTVVDDIFCLFQGHIENIAPLKQLYGLTKNANEVSIIVEAYRSLRDRGTSPTDHALRNIEGKFAFVIYDASLKTTFFSVDVDASVPLFWGTTSEDHLVLCDDIEVVKKACGKSFAPFPKGCFFTSADGLKSYEHPRKELKAIPWADSSGQACGATFIVSEEPKKETATRLGASLGMPRVASDADWSNQF</sequence>
<protein>
    <recommendedName>
        <fullName evidence="1">DUF3700 domain-containing protein</fullName>
    </recommendedName>
</protein>
<comment type="caution">
    <text evidence="2">The sequence shown here is derived from an EMBL/GenBank/DDBJ whole genome shotgun (WGS) entry which is preliminary data.</text>
</comment>
<dbReference type="PANTHER" id="PTHR45952:SF4">
    <property type="entry name" value="ALUMINUM INDUCED PROTEIN WITH YGL AND LRDR MOTIFS"/>
    <property type="match status" value="1"/>
</dbReference>
<accession>A0AAW1MU90</accession>
<organism evidence="2 3">
    <name type="scientific">Saponaria officinalis</name>
    <name type="common">Common soapwort</name>
    <name type="synonym">Lychnis saponaria</name>
    <dbReference type="NCBI Taxonomy" id="3572"/>
    <lineage>
        <taxon>Eukaryota</taxon>
        <taxon>Viridiplantae</taxon>
        <taxon>Streptophyta</taxon>
        <taxon>Embryophyta</taxon>
        <taxon>Tracheophyta</taxon>
        <taxon>Spermatophyta</taxon>
        <taxon>Magnoliopsida</taxon>
        <taxon>eudicotyledons</taxon>
        <taxon>Gunneridae</taxon>
        <taxon>Pentapetalae</taxon>
        <taxon>Caryophyllales</taxon>
        <taxon>Caryophyllaceae</taxon>
        <taxon>Caryophylleae</taxon>
        <taxon>Saponaria</taxon>
    </lineage>
</organism>